<organism evidence="3 4">
    <name type="scientific">Sulfitobacter dubius</name>
    <dbReference type="NCBI Taxonomy" id="218673"/>
    <lineage>
        <taxon>Bacteria</taxon>
        <taxon>Pseudomonadati</taxon>
        <taxon>Pseudomonadota</taxon>
        <taxon>Alphaproteobacteria</taxon>
        <taxon>Rhodobacterales</taxon>
        <taxon>Roseobacteraceae</taxon>
        <taxon>Sulfitobacter</taxon>
    </lineage>
</organism>
<evidence type="ECO:0000313" key="4">
    <source>
        <dbReference type="Proteomes" id="UP000831019"/>
    </source>
</evidence>
<gene>
    <name evidence="3" type="ORF">DSM109990_01292</name>
</gene>
<evidence type="ECO:0000256" key="1">
    <source>
        <dbReference type="SAM" id="MobiDB-lite"/>
    </source>
</evidence>
<accession>A0ABY3ZLE9</accession>
<keyword evidence="2" id="KW-0812">Transmembrane</keyword>
<reference evidence="4" key="1">
    <citation type="journal article" date="2022" name="Microorganisms">
        <title>Beyond the ABCs#Discovery of Three New Plasmid Types in Rhodobacterales (RepQ, RepY, RepW).</title>
        <authorList>
            <person name="Freese H.M."/>
            <person name="Ringel V."/>
            <person name="Overmann J."/>
            <person name="Petersen J."/>
        </authorList>
    </citation>
    <scope>NUCLEOTIDE SEQUENCE [LARGE SCALE GENOMIC DNA]</scope>
    <source>
        <strain evidence="4">DSM 109990</strain>
    </source>
</reference>
<keyword evidence="4" id="KW-1185">Reference proteome</keyword>
<feature type="compositionally biased region" description="Basic and acidic residues" evidence="1">
    <location>
        <begin position="12"/>
        <end position="21"/>
    </location>
</feature>
<dbReference type="EMBL" id="CP085144">
    <property type="protein sequence ID" value="UOA14486.1"/>
    <property type="molecule type" value="Genomic_DNA"/>
</dbReference>
<protein>
    <submittedName>
        <fullName evidence="3">Uncharacterized protein</fullName>
    </submittedName>
</protein>
<keyword evidence="2" id="KW-1133">Transmembrane helix</keyword>
<name>A0ABY3ZLE9_9RHOB</name>
<feature type="region of interest" description="Disordered" evidence="1">
    <location>
        <begin position="1"/>
        <end position="23"/>
    </location>
</feature>
<proteinExistence type="predicted"/>
<dbReference type="Proteomes" id="UP000831019">
    <property type="component" value="Chromosome"/>
</dbReference>
<feature type="transmembrane region" description="Helical" evidence="2">
    <location>
        <begin position="27"/>
        <end position="48"/>
    </location>
</feature>
<evidence type="ECO:0000313" key="3">
    <source>
        <dbReference type="EMBL" id="UOA14486.1"/>
    </source>
</evidence>
<evidence type="ECO:0000256" key="2">
    <source>
        <dbReference type="SAM" id="Phobius"/>
    </source>
</evidence>
<sequence length="68" mass="7344">MITQSHPSPEVQRQERQRSPEPRALPVHMFIAGLALSLAGLLGGHFAAKGIANAAHFNANHFIEGAFE</sequence>
<keyword evidence="2" id="KW-0472">Membrane</keyword>
<dbReference type="RefSeq" id="WP_243262840.1">
    <property type="nucleotide sequence ID" value="NZ_CP085144.1"/>
</dbReference>